<dbReference type="Pfam" id="PF03237">
    <property type="entry name" value="Terminase_6N"/>
    <property type="match status" value="1"/>
</dbReference>
<dbReference type="Gene3D" id="3.30.420.280">
    <property type="match status" value="1"/>
</dbReference>
<dbReference type="InterPro" id="IPR027417">
    <property type="entry name" value="P-loop_NTPase"/>
</dbReference>
<dbReference type="InterPro" id="IPR035421">
    <property type="entry name" value="Terminase_6C"/>
</dbReference>
<dbReference type="RefSeq" id="WP_091638468.1">
    <property type="nucleotide sequence ID" value="NZ_FMHW01000001.1"/>
</dbReference>
<organism evidence="3 4">
    <name type="scientific">Micromonospora pallida</name>
    <dbReference type="NCBI Taxonomy" id="145854"/>
    <lineage>
        <taxon>Bacteria</taxon>
        <taxon>Bacillati</taxon>
        <taxon>Actinomycetota</taxon>
        <taxon>Actinomycetes</taxon>
        <taxon>Micromonosporales</taxon>
        <taxon>Micromonosporaceae</taxon>
        <taxon>Micromonospora</taxon>
    </lineage>
</organism>
<dbReference type="AlphaFoldDB" id="A0A1C6RGS2"/>
<evidence type="ECO:0000313" key="4">
    <source>
        <dbReference type="Proteomes" id="UP000198959"/>
    </source>
</evidence>
<name>A0A1C6RGS2_9ACTN</name>
<evidence type="ECO:0000256" key="1">
    <source>
        <dbReference type="ARBA" id="ARBA00022612"/>
    </source>
</evidence>
<dbReference type="STRING" id="145854.GA0074692_0016"/>
<dbReference type="Proteomes" id="UP000198959">
    <property type="component" value="Unassembled WGS sequence"/>
</dbReference>
<dbReference type="OrthoDB" id="4498710at2"/>
<protein>
    <submittedName>
        <fullName evidence="3">Phage terminase, large subunit, PBSX family</fullName>
    </submittedName>
</protein>
<reference evidence="4" key="1">
    <citation type="submission" date="2016-06" db="EMBL/GenBank/DDBJ databases">
        <authorList>
            <person name="Varghese N."/>
            <person name="Submissions Spin"/>
        </authorList>
    </citation>
    <scope>NUCLEOTIDE SEQUENCE [LARGE SCALE GENOMIC DNA]</scope>
    <source>
        <strain evidence="4">DSM 43817</strain>
    </source>
</reference>
<dbReference type="Pfam" id="PF17289">
    <property type="entry name" value="Terminase_6C"/>
    <property type="match status" value="1"/>
</dbReference>
<sequence>MTGVDLRGLPLSEKQIEYVCESNFFVNLAEGAIRSGKTASGLLRWLMYLADPKTPKSGDLVVTAKTYDTAVRNIFNPLRDPVLFGPLAKATTYTRGAPTATILGTTVEVITFNDERSENRLRGMTCRGAYVDEWSLMPRSFHEQLLGRCSVDGSQIFGNTNPDNPRHWLMTEGIERARPGGDLAGDWYVLKFLLDDNPVLSEAVKARYRRQYTGLYYRRNILGDWCVAEGTVYEGWNPAKHVVKTLPGITRWVSLGVDYGTTNPFAGLLLGVGVDGKLYLAREWRWDSKKQQRSLTDAEYSARLRAWLDKLGIRPDWICVDPSAASFSTQLFRDGMLPTNADNDVLDGIRLVASLLAEGLLFVHESCEGWIEEIPGYVWDEKAALLGEDKPIKAGDHSLDAGRYAIKTPEVLWRPLVKGALDLAA</sequence>
<dbReference type="EMBL" id="FMHW01000001">
    <property type="protein sequence ID" value="SCL16381.1"/>
    <property type="molecule type" value="Genomic_DNA"/>
</dbReference>
<accession>A0A1C6RGS2</accession>
<evidence type="ECO:0000259" key="2">
    <source>
        <dbReference type="Pfam" id="PF17289"/>
    </source>
</evidence>
<feature type="domain" description="Terminase large subunit gp17-like C-terminal" evidence="2">
    <location>
        <begin position="256"/>
        <end position="406"/>
    </location>
</feature>
<keyword evidence="1" id="KW-1188">Viral release from host cell</keyword>
<proteinExistence type="predicted"/>
<evidence type="ECO:0000313" key="3">
    <source>
        <dbReference type="EMBL" id="SCL16381.1"/>
    </source>
</evidence>
<keyword evidence="4" id="KW-1185">Reference proteome</keyword>
<gene>
    <name evidence="3" type="ORF">GA0074692_0016</name>
</gene>
<dbReference type="Gene3D" id="3.40.50.300">
    <property type="entry name" value="P-loop containing nucleotide triphosphate hydrolases"/>
    <property type="match status" value="1"/>
</dbReference>